<proteinExistence type="predicted"/>
<protein>
    <recommendedName>
        <fullName evidence="1">diguanylate cyclase</fullName>
        <ecNumber evidence="1">2.7.7.65</ecNumber>
    </recommendedName>
</protein>
<dbReference type="SUPFAM" id="SSF55073">
    <property type="entry name" value="Nucleotide cyclase"/>
    <property type="match status" value="1"/>
</dbReference>
<dbReference type="Gene3D" id="3.30.70.270">
    <property type="match status" value="1"/>
</dbReference>
<accession>A0A127QQ14</accession>
<name>A0A127QQ14_9BURK</name>
<reference evidence="6 7" key="1">
    <citation type="submission" date="2015-11" db="EMBL/GenBank/DDBJ databases">
        <title>Exploring the genomic traits of fungus-feeding bacterial genus Collimonas.</title>
        <authorList>
            <person name="Song C."/>
            <person name="Schmidt R."/>
            <person name="de Jager V."/>
            <person name="Krzyzanowska D."/>
            <person name="Jongedijk E."/>
            <person name="Cankar K."/>
            <person name="Beekwilder J."/>
            <person name="van Veen A."/>
            <person name="de Boer W."/>
            <person name="van Veen J.A."/>
            <person name="Garbeva P."/>
        </authorList>
    </citation>
    <scope>NUCLEOTIDE SEQUENCE [LARGE SCALE GENOMIC DNA]</scope>
    <source>
        <strain evidence="6 7">Ter282</strain>
    </source>
</reference>
<feature type="coiled-coil region" evidence="3">
    <location>
        <begin position="214"/>
        <end position="241"/>
    </location>
</feature>
<sequence>MEIHPASISLEKCIGVCYAWLLVANQTRKTNGNLQEIGYMTQQRSREFNAMALGMVARVALSGLLDTLLLWGFSRAGVIEPEIALLYGMVVVIVNGIFYLLIRSGVNRRYKYPSMMFPQMVTALLMQTAFMIMAPHVGYLFLINFFIIYGFGVLGLSTFWYVVSWLIGSLALVLAFSVMGSHLSFPVATNFSQLLVCLSFILTLGRCIYLANMLSRMQRKMTEKNQQLVQAMKRVQELATRDELTNIENRRSLMEILAVEQKRFQRGGTPFCIAILDLDGFKSVNDNFGHAAGDMVLKTFVEIVRNEMRLSDHFARYGGDEFVLVLTGTTVSEGVTALDRICAETEVYDWSKFGQGIVLTASIGITDFRPGETIDAAFQRADMALYAAKSAGRNRVMISPDSFDTSSDGTTIRAF</sequence>
<feature type="transmembrane region" description="Helical" evidence="4">
    <location>
        <begin position="139"/>
        <end position="156"/>
    </location>
</feature>
<dbReference type="PATRIC" id="fig|279058.18.peg.4456"/>
<dbReference type="FunFam" id="3.30.70.270:FF:000001">
    <property type="entry name" value="Diguanylate cyclase domain protein"/>
    <property type="match status" value="1"/>
</dbReference>
<dbReference type="Proteomes" id="UP000071778">
    <property type="component" value="Chromosome"/>
</dbReference>
<dbReference type="CDD" id="cd01949">
    <property type="entry name" value="GGDEF"/>
    <property type="match status" value="1"/>
</dbReference>
<keyword evidence="3" id="KW-0175">Coiled coil</keyword>
<dbReference type="InterPro" id="IPR050469">
    <property type="entry name" value="Diguanylate_Cyclase"/>
</dbReference>
<dbReference type="PROSITE" id="PS50887">
    <property type="entry name" value="GGDEF"/>
    <property type="match status" value="1"/>
</dbReference>
<feature type="transmembrane region" description="Helical" evidence="4">
    <location>
        <begin position="191"/>
        <end position="211"/>
    </location>
</feature>
<keyword evidence="4" id="KW-0472">Membrane</keyword>
<dbReference type="InterPro" id="IPR029787">
    <property type="entry name" value="Nucleotide_cyclase"/>
</dbReference>
<keyword evidence="7" id="KW-1185">Reference proteome</keyword>
<dbReference type="EC" id="2.7.7.65" evidence="1"/>
<dbReference type="GO" id="GO:0052621">
    <property type="term" value="F:diguanylate cyclase activity"/>
    <property type="evidence" value="ECO:0007669"/>
    <property type="project" value="UniProtKB-EC"/>
</dbReference>
<dbReference type="PANTHER" id="PTHR45138:SF9">
    <property type="entry name" value="DIGUANYLATE CYCLASE DGCM-RELATED"/>
    <property type="match status" value="1"/>
</dbReference>
<organism evidence="6 7">
    <name type="scientific">Collimonas arenae</name>
    <dbReference type="NCBI Taxonomy" id="279058"/>
    <lineage>
        <taxon>Bacteria</taxon>
        <taxon>Pseudomonadati</taxon>
        <taxon>Pseudomonadota</taxon>
        <taxon>Betaproteobacteria</taxon>
        <taxon>Burkholderiales</taxon>
        <taxon>Oxalobacteraceae</taxon>
        <taxon>Collimonas</taxon>
    </lineage>
</organism>
<evidence type="ECO:0000256" key="2">
    <source>
        <dbReference type="ARBA" id="ARBA00034247"/>
    </source>
</evidence>
<feature type="transmembrane region" description="Helical" evidence="4">
    <location>
        <begin position="50"/>
        <end position="71"/>
    </location>
</feature>
<comment type="catalytic activity">
    <reaction evidence="2">
        <text>2 GTP = 3',3'-c-di-GMP + 2 diphosphate</text>
        <dbReference type="Rhea" id="RHEA:24898"/>
        <dbReference type="ChEBI" id="CHEBI:33019"/>
        <dbReference type="ChEBI" id="CHEBI:37565"/>
        <dbReference type="ChEBI" id="CHEBI:58805"/>
        <dbReference type="EC" id="2.7.7.65"/>
    </reaction>
</comment>
<feature type="transmembrane region" description="Helical" evidence="4">
    <location>
        <begin position="163"/>
        <end position="185"/>
    </location>
</feature>
<keyword evidence="4" id="KW-0812">Transmembrane</keyword>
<dbReference type="InterPro" id="IPR000160">
    <property type="entry name" value="GGDEF_dom"/>
</dbReference>
<evidence type="ECO:0000313" key="7">
    <source>
        <dbReference type="Proteomes" id="UP000071778"/>
    </source>
</evidence>
<evidence type="ECO:0000256" key="4">
    <source>
        <dbReference type="SAM" id="Phobius"/>
    </source>
</evidence>
<dbReference type="EMBL" id="CP013235">
    <property type="protein sequence ID" value="AMP12183.1"/>
    <property type="molecule type" value="Genomic_DNA"/>
</dbReference>
<dbReference type="NCBIfam" id="TIGR00254">
    <property type="entry name" value="GGDEF"/>
    <property type="match status" value="1"/>
</dbReference>
<feature type="domain" description="GGDEF" evidence="5">
    <location>
        <begin position="269"/>
        <end position="401"/>
    </location>
</feature>
<dbReference type="PANTHER" id="PTHR45138">
    <property type="entry name" value="REGULATORY COMPONENTS OF SENSORY TRANSDUCTION SYSTEM"/>
    <property type="match status" value="1"/>
</dbReference>
<evidence type="ECO:0000256" key="1">
    <source>
        <dbReference type="ARBA" id="ARBA00012528"/>
    </source>
</evidence>
<dbReference type="AlphaFoldDB" id="A0A127QQ14"/>
<feature type="transmembrane region" description="Helical" evidence="4">
    <location>
        <begin position="114"/>
        <end position="133"/>
    </location>
</feature>
<dbReference type="Pfam" id="PF00990">
    <property type="entry name" value="GGDEF"/>
    <property type="match status" value="1"/>
</dbReference>
<evidence type="ECO:0000256" key="3">
    <source>
        <dbReference type="SAM" id="Coils"/>
    </source>
</evidence>
<evidence type="ECO:0000313" key="6">
    <source>
        <dbReference type="EMBL" id="AMP12183.1"/>
    </source>
</evidence>
<evidence type="ECO:0000259" key="5">
    <source>
        <dbReference type="PROSITE" id="PS50887"/>
    </source>
</evidence>
<dbReference type="SMART" id="SM00267">
    <property type="entry name" value="GGDEF"/>
    <property type="match status" value="1"/>
</dbReference>
<feature type="transmembrane region" description="Helical" evidence="4">
    <location>
        <begin position="83"/>
        <end position="102"/>
    </location>
</feature>
<dbReference type="InterPro" id="IPR043128">
    <property type="entry name" value="Rev_trsase/Diguanyl_cyclase"/>
</dbReference>
<gene>
    <name evidence="6" type="ORF">CAter282_4523</name>
</gene>
<keyword evidence="4" id="KW-1133">Transmembrane helix</keyword>